<dbReference type="InterPro" id="IPR013747">
    <property type="entry name" value="ACP_syn_III_C"/>
</dbReference>
<comment type="caution">
    <text evidence="5">The sequence shown here is derived from an EMBL/GenBank/DDBJ whole genome shotgun (WGS) entry which is preliminary data.</text>
</comment>
<dbReference type="EMBL" id="BOPG01000053">
    <property type="protein sequence ID" value="GIJ60341.1"/>
    <property type="molecule type" value="Genomic_DNA"/>
</dbReference>
<dbReference type="GO" id="GO:0044550">
    <property type="term" value="P:secondary metabolite biosynthetic process"/>
    <property type="evidence" value="ECO:0007669"/>
    <property type="project" value="TreeGrafter"/>
</dbReference>
<dbReference type="Pfam" id="PF08545">
    <property type="entry name" value="ACP_syn_III"/>
    <property type="match status" value="1"/>
</dbReference>
<evidence type="ECO:0000313" key="5">
    <source>
        <dbReference type="EMBL" id="GIJ60341.1"/>
    </source>
</evidence>
<dbReference type="Pfam" id="PF08541">
    <property type="entry name" value="ACP_syn_III_C"/>
    <property type="match status" value="1"/>
</dbReference>
<evidence type="ECO:0000259" key="4">
    <source>
        <dbReference type="Pfam" id="PF08545"/>
    </source>
</evidence>
<gene>
    <name evidence="5" type="primary">fabH_5</name>
    <name evidence="5" type="ORF">Vau01_078570</name>
</gene>
<dbReference type="InterPro" id="IPR013751">
    <property type="entry name" value="ACP_syn_III_N"/>
</dbReference>
<dbReference type="GO" id="GO:0004315">
    <property type="term" value="F:3-oxoacyl-[acyl-carrier-protein] synthase activity"/>
    <property type="evidence" value="ECO:0007669"/>
    <property type="project" value="InterPro"/>
</dbReference>
<evidence type="ECO:0000256" key="1">
    <source>
        <dbReference type="ARBA" id="ARBA00022679"/>
    </source>
</evidence>
<dbReference type="GO" id="GO:0006633">
    <property type="term" value="P:fatty acid biosynthetic process"/>
    <property type="evidence" value="ECO:0007669"/>
    <property type="project" value="InterPro"/>
</dbReference>
<reference evidence="5" key="1">
    <citation type="submission" date="2021-01" db="EMBL/GenBank/DDBJ databases">
        <title>Whole genome shotgun sequence of Virgisporangium aurantiacum NBRC 16421.</title>
        <authorList>
            <person name="Komaki H."/>
            <person name="Tamura T."/>
        </authorList>
    </citation>
    <scope>NUCLEOTIDE SEQUENCE</scope>
    <source>
        <strain evidence="5">NBRC 16421</strain>
    </source>
</reference>
<keyword evidence="2" id="KW-0012">Acyltransferase</keyword>
<dbReference type="PANTHER" id="PTHR34069">
    <property type="entry name" value="3-OXOACYL-[ACYL-CARRIER-PROTEIN] SYNTHASE 3"/>
    <property type="match status" value="1"/>
</dbReference>
<dbReference type="SUPFAM" id="SSF53901">
    <property type="entry name" value="Thiolase-like"/>
    <property type="match status" value="1"/>
</dbReference>
<dbReference type="PANTHER" id="PTHR34069:SF3">
    <property type="entry name" value="ACYL-COA:ACYL-COA ALKYLTRANSFERASE"/>
    <property type="match status" value="1"/>
</dbReference>
<feature type="domain" description="Beta-ketoacyl-[acyl-carrier-protein] synthase III N-terminal" evidence="4">
    <location>
        <begin position="118"/>
        <end position="196"/>
    </location>
</feature>
<dbReference type="NCBIfam" id="NF006720">
    <property type="entry name" value="PRK09258.1"/>
    <property type="match status" value="1"/>
</dbReference>
<evidence type="ECO:0000313" key="6">
    <source>
        <dbReference type="Proteomes" id="UP000612585"/>
    </source>
</evidence>
<dbReference type="RefSeq" id="WP_204004500.1">
    <property type="nucleotide sequence ID" value="NZ_BOPG01000053.1"/>
</dbReference>
<evidence type="ECO:0000259" key="3">
    <source>
        <dbReference type="Pfam" id="PF08541"/>
    </source>
</evidence>
<keyword evidence="6" id="KW-1185">Reference proteome</keyword>
<sequence>MLYRHVSIGAVAHVDAPVRLTSAEIARRLRPARERLGIRPDVVLTDVAGIRARRVWDGSTQVSEAATIAARKALAGSGVPSERIGVLINTSVCRDFLEPSTASVVHGALGLAGTCENFDVSNACLAFLTGMDIAARMIEHGDVEYALVVDGETSNGIIDGTIERLNSPGATADQFSRELASLTLGSGAAAMVLGHRTLLRDGHRFRGGVSLAATAFSHLCRGSMDRMVTDSATLLDEGLTLAARTFQVARDAFGWAGPELDEFAVHQVSKVHTEGLVDVLGIDPTRVLAVYPEYGNIGPASVPMVLSKLAETGRLRRGSRVALMGIGSGLNCSMAEVVW</sequence>
<dbReference type="InterPro" id="IPR016039">
    <property type="entry name" value="Thiolase-like"/>
</dbReference>
<protein>
    <submittedName>
        <fullName evidence="5">3-oxoacyl-ACP synthase III</fullName>
    </submittedName>
</protein>
<accession>A0A8J4E3P7</accession>
<name>A0A8J4E3P7_9ACTN</name>
<organism evidence="5 6">
    <name type="scientific">Virgisporangium aurantiacum</name>
    <dbReference type="NCBI Taxonomy" id="175570"/>
    <lineage>
        <taxon>Bacteria</taxon>
        <taxon>Bacillati</taxon>
        <taxon>Actinomycetota</taxon>
        <taxon>Actinomycetes</taxon>
        <taxon>Micromonosporales</taxon>
        <taxon>Micromonosporaceae</taxon>
        <taxon>Virgisporangium</taxon>
    </lineage>
</organism>
<dbReference type="Gene3D" id="3.40.47.10">
    <property type="match status" value="2"/>
</dbReference>
<keyword evidence="1" id="KW-0808">Transferase</keyword>
<feature type="domain" description="Beta-ketoacyl-[acyl-carrier-protein] synthase III C-terminal" evidence="3">
    <location>
        <begin position="254"/>
        <end position="335"/>
    </location>
</feature>
<dbReference type="Proteomes" id="UP000612585">
    <property type="component" value="Unassembled WGS sequence"/>
</dbReference>
<dbReference type="CDD" id="cd00830">
    <property type="entry name" value="KAS_III"/>
    <property type="match status" value="1"/>
</dbReference>
<evidence type="ECO:0000256" key="2">
    <source>
        <dbReference type="ARBA" id="ARBA00023315"/>
    </source>
</evidence>
<dbReference type="AlphaFoldDB" id="A0A8J4E3P7"/>
<proteinExistence type="predicted"/>